<accession>A0A0B4EAJ8</accession>
<reference evidence="2 3" key="1">
    <citation type="submission" date="2014-12" db="EMBL/GenBank/DDBJ databases">
        <title>Genome sequencing of Chryseobacterium taiwanense TPW19.</title>
        <authorList>
            <person name="Tan P.W."/>
            <person name="Chan K.-G."/>
        </authorList>
    </citation>
    <scope>NUCLEOTIDE SEQUENCE [LARGE SCALE GENOMIC DNA]</scope>
    <source>
        <strain evidence="2 3">TPW19</strain>
    </source>
</reference>
<keyword evidence="1" id="KW-0732">Signal</keyword>
<proteinExistence type="predicted"/>
<dbReference type="AlphaFoldDB" id="A0A0B4EAJ8"/>
<gene>
    <name evidence="2" type="ORF">RM51_08300</name>
</gene>
<organism evidence="2 3">
    <name type="scientific">Chryseobacterium taiwanense</name>
    <dbReference type="NCBI Taxonomy" id="363331"/>
    <lineage>
        <taxon>Bacteria</taxon>
        <taxon>Pseudomonadati</taxon>
        <taxon>Bacteroidota</taxon>
        <taxon>Flavobacteriia</taxon>
        <taxon>Flavobacteriales</taxon>
        <taxon>Weeksellaceae</taxon>
        <taxon>Chryseobacterium group</taxon>
        <taxon>Chryseobacterium</taxon>
    </lineage>
</organism>
<feature type="signal peptide" evidence="1">
    <location>
        <begin position="1"/>
        <end position="21"/>
    </location>
</feature>
<comment type="caution">
    <text evidence="2">The sequence shown here is derived from an EMBL/GenBank/DDBJ whole genome shotgun (WGS) entry which is preliminary data.</text>
</comment>
<protein>
    <submittedName>
        <fullName evidence="2">Uncharacterized protein</fullName>
    </submittedName>
</protein>
<dbReference type="Proteomes" id="UP000031167">
    <property type="component" value="Unassembled WGS sequence"/>
</dbReference>
<evidence type="ECO:0000313" key="2">
    <source>
        <dbReference type="EMBL" id="KIC63648.1"/>
    </source>
</evidence>
<evidence type="ECO:0000256" key="1">
    <source>
        <dbReference type="SAM" id="SignalP"/>
    </source>
</evidence>
<name>A0A0B4EAJ8_9FLAO</name>
<feature type="chain" id="PRO_5002101570" evidence="1">
    <location>
        <begin position="22"/>
        <end position="290"/>
    </location>
</feature>
<sequence>MQTMKKIILIFTLSFSLHLFSQIDKNGNPVFNSVSVSEEKINDYQLNSNYYTLSNNINNKNSSVFIDEKPTLDQIEAAATKLPSDFFMIIKDNSPVNMVMIADKPEQRVFFIINPATGNNEILPCDIKGDITENRAKEIIEQKFDKNAKITGSKLFFNNKEFEIIANNEIKSKVKNLIKDKKLNEGKSSEIKILDKSLLKKMIIEESKDGGKLDFFTEIKGHEMDAVQVKKGVFTTNLGIALYKWGRENYELGVNTVDDALKIWEEIKSRKPNQRESEYIKMGFNKELEK</sequence>
<keyword evidence="3" id="KW-1185">Reference proteome</keyword>
<dbReference type="EMBL" id="JWTA01000005">
    <property type="protein sequence ID" value="KIC63648.1"/>
    <property type="molecule type" value="Genomic_DNA"/>
</dbReference>
<evidence type="ECO:0000313" key="3">
    <source>
        <dbReference type="Proteomes" id="UP000031167"/>
    </source>
</evidence>
<dbReference type="STRING" id="363331.RM51_08300"/>